<dbReference type="AlphaFoldDB" id="A0A2W2EWH2"/>
<organism evidence="1 2">
    <name type="scientific">Nonomuraea aridisoli</name>
    <dbReference type="NCBI Taxonomy" id="2070368"/>
    <lineage>
        <taxon>Bacteria</taxon>
        <taxon>Bacillati</taxon>
        <taxon>Actinomycetota</taxon>
        <taxon>Actinomycetes</taxon>
        <taxon>Streptosporangiales</taxon>
        <taxon>Streptosporangiaceae</taxon>
        <taxon>Nonomuraea</taxon>
    </lineage>
</organism>
<gene>
    <name evidence="1" type="ORF">C1J01_08980</name>
</gene>
<protein>
    <submittedName>
        <fullName evidence="1">Uncharacterized protein</fullName>
    </submittedName>
</protein>
<accession>A0A2W2EWH2</accession>
<evidence type="ECO:0000313" key="1">
    <source>
        <dbReference type="EMBL" id="PZG20625.1"/>
    </source>
</evidence>
<sequence length="281" mass="30573">MPGHLSACRACSAGLLRDLADVPSLEHHLELALTRQTRIENPDGGRLQALDEDREVGLTVRRAPLPYDERARQAISVLRSALAGWYRALSVDETRAGPLCRVCDHPSCRWAHRGRVPPDTLAGLARWLLRQRAALLGHAALVEAIDELGDAIRLARRAIDRPPATWYAGPCDVDGCQADLYVRHGDRLIRCRSCGATHSATARERWLLRQVADHLGTATEIARALAAFRPGLTPSMIRGYAHRGRIVSHGADDIGRPLYRIGDVLALLNGGGPADMPGGDA</sequence>
<dbReference type="EMBL" id="POUD01000024">
    <property type="protein sequence ID" value="PZG20625.1"/>
    <property type="molecule type" value="Genomic_DNA"/>
</dbReference>
<evidence type="ECO:0000313" key="2">
    <source>
        <dbReference type="Proteomes" id="UP000249304"/>
    </source>
</evidence>
<proteinExistence type="predicted"/>
<comment type="caution">
    <text evidence="1">The sequence shown here is derived from an EMBL/GenBank/DDBJ whole genome shotgun (WGS) entry which is preliminary data.</text>
</comment>
<name>A0A2W2EWH2_9ACTN</name>
<dbReference type="Proteomes" id="UP000249304">
    <property type="component" value="Unassembled WGS sequence"/>
</dbReference>
<reference evidence="1 2" key="1">
    <citation type="submission" date="2018-01" db="EMBL/GenBank/DDBJ databases">
        <title>Draft genome sequence of Nonomuraea sp. KC333.</title>
        <authorList>
            <person name="Sahin N."/>
            <person name="Saygin H."/>
            <person name="Ay H."/>
        </authorList>
    </citation>
    <scope>NUCLEOTIDE SEQUENCE [LARGE SCALE GENOMIC DNA]</scope>
    <source>
        <strain evidence="1 2">KC333</strain>
    </source>
</reference>
<keyword evidence="2" id="KW-1185">Reference proteome</keyword>